<name>A0A4U8U5D9_9HELI</name>
<proteinExistence type="predicted"/>
<evidence type="ECO:0000313" key="7">
    <source>
        <dbReference type="EMBL" id="TLE08268.1"/>
    </source>
</evidence>
<dbReference type="GO" id="GO:0016020">
    <property type="term" value="C:membrane"/>
    <property type="evidence" value="ECO:0007669"/>
    <property type="project" value="InterPro"/>
</dbReference>
<dbReference type="PROSITE" id="PS51257">
    <property type="entry name" value="PROKAR_LIPOPROTEIN"/>
    <property type="match status" value="1"/>
</dbReference>
<evidence type="ECO:0000256" key="4">
    <source>
        <dbReference type="ARBA" id="ARBA00022989"/>
    </source>
</evidence>
<dbReference type="GO" id="GO:0044781">
    <property type="term" value="P:bacterial-type flagellum organization"/>
    <property type="evidence" value="ECO:0007669"/>
    <property type="project" value="InterPro"/>
</dbReference>
<feature type="transmembrane region" description="Helical" evidence="6">
    <location>
        <begin position="183"/>
        <end position="202"/>
    </location>
</feature>
<comment type="subcellular location">
    <subcellularLocation>
        <location evidence="1">Cell membrane</location>
    </subcellularLocation>
</comment>
<dbReference type="Proteomes" id="UP000029857">
    <property type="component" value="Unassembled WGS sequence"/>
</dbReference>
<accession>A0A4U8U5D9</accession>
<organism evidence="7 8">
    <name type="scientific">Helicobacter bilis</name>
    <dbReference type="NCBI Taxonomy" id="37372"/>
    <lineage>
        <taxon>Bacteria</taxon>
        <taxon>Pseudomonadati</taxon>
        <taxon>Campylobacterota</taxon>
        <taxon>Epsilonproteobacteria</taxon>
        <taxon>Campylobacterales</taxon>
        <taxon>Helicobacteraceae</taxon>
        <taxon>Helicobacter</taxon>
    </lineage>
</organism>
<evidence type="ECO:0000256" key="1">
    <source>
        <dbReference type="ARBA" id="ARBA00004236"/>
    </source>
</evidence>
<dbReference type="RefSeq" id="WP_034580526.1">
    <property type="nucleotide sequence ID" value="NZ_FZMS01000100.1"/>
</dbReference>
<evidence type="ECO:0000313" key="8">
    <source>
        <dbReference type="Proteomes" id="UP000029857"/>
    </source>
</evidence>
<dbReference type="EMBL" id="JRPJ02000054">
    <property type="protein sequence ID" value="TLE08268.1"/>
    <property type="molecule type" value="Genomic_DNA"/>
</dbReference>
<keyword evidence="4 6" id="KW-1133">Transmembrane helix</keyword>
<keyword evidence="5 6" id="KW-0472">Membrane</keyword>
<reference evidence="7 8" key="1">
    <citation type="journal article" date="2014" name="Genome Announc.">
        <title>Draft genome sequences of eight enterohepatic helicobacter species isolated from both laboratory and wild rodents.</title>
        <authorList>
            <person name="Sheh A."/>
            <person name="Shen Z."/>
            <person name="Fox J.G."/>
        </authorList>
    </citation>
    <scope>NUCLEOTIDE SEQUENCE [LARGE SCALE GENOMIC DNA]</scope>
    <source>
        <strain evidence="7 8">ATCC 49320</strain>
    </source>
</reference>
<evidence type="ECO:0000256" key="6">
    <source>
        <dbReference type="SAM" id="Phobius"/>
    </source>
</evidence>
<comment type="caution">
    <text evidence="7">The sequence shown here is derived from an EMBL/GenBank/DDBJ whole genome shotgun (WGS) entry which is preliminary data.</text>
</comment>
<evidence type="ECO:0008006" key="9">
    <source>
        <dbReference type="Google" id="ProtNLM"/>
    </source>
</evidence>
<evidence type="ECO:0000256" key="5">
    <source>
        <dbReference type="ARBA" id="ARBA00023136"/>
    </source>
</evidence>
<keyword evidence="3 6" id="KW-0812">Transmembrane</keyword>
<keyword evidence="2" id="KW-1003">Cell membrane</keyword>
<evidence type="ECO:0000256" key="3">
    <source>
        <dbReference type="ARBA" id="ARBA00022692"/>
    </source>
</evidence>
<dbReference type="InterPro" id="IPR022781">
    <property type="entry name" value="Flagellar_biosynth_FliO"/>
</dbReference>
<protein>
    <recommendedName>
        <fullName evidence="9">Flagellar protein</fullName>
    </recommendedName>
</protein>
<evidence type="ECO:0000256" key="2">
    <source>
        <dbReference type="ARBA" id="ARBA00022475"/>
    </source>
</evidence>
<sequence length="291" mass="33106">MRYSIFAFLLYYALFSCVYAATKQYKITQAILHDTTESSVLKIDNKEHIALLLELTIAPQVLDSTSFNTPLSIQDSIKQDSIKAQQPNSQYKYIMLKDFIIDKTQHIATPLGSLSIKQDSILKHAYIEFSKDTALQSATLISHDKKVYLVSFNAIPTSTDTLLTKDSDIKNLLEESSYEISSWRYFLVLGIMVAILILLYVIKLRQNRGIETSSIVLEQAKILDSKNKIALIRYGEKRYLIGINPHGITLLDSIQHDTQTDKTNDMESSPKQQSFTQILSENLLSKQSKRQ</sequence>
<dbReference type="AlphaFoldDB" id="A0A4U8U5D9"/>
<gene>
    <name evidence="7" type="ORF">LS79_010310</name>
</gene>
<dbReference type="Pfam" id="PF04347">
    <property type="entry name" value="FliO"/>
    <property type="match status" value="1"/>
</dbReference>